<feature type="compositionally biased region" description="Low complexity" evidence="4">
    <location>
        <begin position="529"/>
        <end position="555"/>
    </location>
</feature>
<dbReference type="PANTHER" id="PTHR10627">
    <property type="entry name" value="SCP160"/>
    <property type="match status" value="1"/>
</dbReference>
<dbReference type="Pfam" id="PF00013">
    <property type="entry name" value="KH_1"/>
    <property type="match status" value="2"/>
</dbReference>
<organism evidence="6 7">
    <name type="scientific">Stichopus japonicus</name>
    <name type="common">Sea cucumber</name>
    <dbReference type="NCBI Taxonomy" id="307972"/>
    <lineage>
        <taxon>Eukaryota</taxon>
        <taxon>Metazoa</taxon>
        <taxon>Echinodermata</taxon>
        <taxon>Eleutherozoa</taxon>
        <taxon>Echinozoa</taxon>
        <taxon>Holothuroidea</taxon>
        <taxon>Aspidochirotacea</taxon>
        <taxon>Aspidochirotida</taxon>
        <taxon>Stichopodidae</taxon>
        <taxon>Apostichopus</taxon>
    </lineage>
</organism>
<dbReference type="Gene3D" id="1.10.150.50">
    <property type="entry name" value="Transcription Factor, Ets-1"/>
    <property type="match status" value="1"/>
</dbReference>
<dbReference type="InterPro" id="IPR013761">
    <property type="entry name" value="SAM/pointed_sf"/>
</dbReference>
<comment type="caution">
    <text evidence="6">The sequence shown here is derived from an EMBL/GenBank/DDBJ whole genome shotgun (WGS) entry which is preliminary data.</text>
</comment>
<dbReference type="Pfam" id="PF00536">
    <property type="entry name" value="SAM_1"/>
    <property type="match status" value="1"/>
</dbReference>
<dbReference type="PROSITE" id="PS50084">
    <property type="entry name" value="KH_TYPE_1"/>
    <property type="match status" value="2"/>
</dbReference>
<dbReference type="PROSITE" id="PS50105">
    <property type="entry name" value="SAM_DOMAIN"/>
    <property type="match status" value="1"/>
</dbReference>
<dbReference type="InterPro" id="IPR047549">
    <property type="entry name" value="BICC1_KH-I_rpt1"/>
</dbReference>
<evidence type="ECO:0000256" key="3">
    <source>
        <dbReference type="PROSITE-ProRule" id="PRU00117"/>
    </source>
</evidence>
<gene>
    <name evidence="6" type="ORF">BSL78_01216</name>
</gene>
<dbReference type="PANTHER" id="PTHR10627:SF69">
    <property type="entry name" value="PROTEIN BICAUDAL C"/>
    <property type="match status" value="1"/>
</dbReference>
<dbReference type="OrthoDB" id="271862at2759"/>
<feature type="non-terminal residue" evidence="6">
    <location>
        <position position="1"/>
    </location>
</feature>
<comment type="similarity">
    <text evidence="1">Belongs to the BicC family.</text>
</comment>
<dbReference type="InterPro" id="IPR036612">
    <property type="entry name" value="KH_dom_type_1_sf"/>
</dbReference>
<dbReference type="CDD" id="cd22421">
    <property type="entry name" value="KH-I_BICC1_rpt2"/>
    <property type="match status" value="1"/>
</dbReference>
<feature type="region of interest" description="Disordered" evidence="4">
    <location>
        <begin position="743"/>
        <end position="782"/>
    </location>
</feature>
<dbReference type="Gene3D" id="3.30.310.270">
    <property type="match status" value="2"/>
</dbReference>
<dbReference type="Pfam" id="PF22985">
    <property type="entry name" value="KH_BICC1"/>
    <property type="match status" value="2"/>
</dbReference>
<dbReference type="InterPro" id="IPR047553">
    <property type="entry name" value="BICC1_KH-I_rpt3"/>
</dbReference>
<dbReference type="SMART" id="SM00322">
    <property type="entry name" value="KH"/>
    <property type="match status" value="2"/>
</dbReference>
<feature type="compositionally biased region" description="Basic and acidic residues" evidence="4">
    <location>
        <begin position="876"/>
        <end position="888"/>
    </location>
</feature>
<sequence length="1123" mass="121765">IMDETDTTISWPSRLKIGAKSKKDPHIKVTGKPEKVAAAKTKIMSVLDTKSNRVTLKMDVSFTEHSHIIGKGGNIIRKVMEETGCHIHFPDSNRCTQQQEKSNQVSIAGQITGAEQARAKIRELLPLVLFFELPISGGLQPDMNSPTVQHVVQSCNVAVNMKQKGRGFSTTVTVRGSASNTGGVKDACVKLMDHLAGTVGGSLPVSMQLEIAPQHHQFMLARGGFNIKHIMQYTGATIHFPDPSTAQRKSSVFISGSIDAVIIARQLLMGCLPLVLMFDVKEDADVDSNTISKLMEQLDVFISVKPKPKQPSKSVIVKSVERNAASMYRARQTLLGQECENCGVHLKNGNTGGVQLSTVGMTSLVDMLGQNKVGLNGTNIIALNRLNGIQMGSSARHGNHPVTSTMTVHNRVMQHGISPLVIQSQAMNPIMLAQTGTNVQPPNHVIQNTVPTGVTINNQHITSSANILPPATCSSPTLVYTLPQNSPPASTMYHHHQHSVNPQVIRIPNTAHREPTPPPPYPQPCHHVSQSPYSLPSPQSSHHVMQSPYSLSSSSMMTAAPPQVMGQATIPNQPSAPISQSQTATSRPPVVPSTMMMARESSLCGVSSHNTLPVPTTRVSTQSSAQVLGTPHRTSSPVDAVPLIQDKMPTKSVMFTSTARNTSSHNSTIARTSGLSTQPPSHHMVQMSTPISPPTRQPSPPGALPKPPETEYQRKVPAPPPGFSRPTPEIVSSQLVQLHLSNGLRGGEEKPPPSSTLKSILRTSSKNESATKNSSSSNLSISSHLHNDLYHPLRRSDSSLSKQSKSPGSSGHFSPSNSGHFTLSNSGHFMNGNDGLYSPPKVRPMTPQETLAHLLGDRSSNGLSQGSSESEVDSDSSDKRAPGWERAEKQRELTKLEELVQMDYDQKKILAQKAMKKLPVSREIRTPTDTWSGLGFSKSMPDSQFRNITKKGFSSYLPATYEQAEPDTTTTPGRDSSEVNNDWPNSQHSGAISQNPSEAATMRPKMTDYRPRRHDSILSCSNYIDSTTLPKPTKGLWSQKELNSSLSVKPDLSELFVNLGLGKYTDVFQQQEIDLATFLTLTDSDLKELGIATFGARRKMLLAISGKYLNEVISTNLLSTCLL</sequence>
<keyword evidence="7" id="KW-1185">Reference proteome</keyword>
<dbReference type="GO" id="GO:0005737">
    <property type="term" value="C:cytoplasm"/>
    <property type="evidence" value="ECO:0007669"/>
    <property type="project" value="TreeGrafter"/>
</dbReference>
<keyword evidence="3" id="KW-0694">RNA-binding</keyword>
<dbReference type="SUPFAM" id="SSF47769">
    <property type="entry name" value="SAM/Pointed domain"/>
    <property type="match status" value="1"/>
</dbReference>
<feature type="region of interest" description="Disordered" evidence="4">
    <location>
        <begin position="795"/>
        <end position="827"/>
    </location>
</feature>
<feature type="domain" description="SAM" evidence="5">
    <location>
        <begin position="1037"/>
        <end position="1104"/>
    </location>
</feature>
<evidence type="ECO:0000256" key="2">
    <source>
        <dbReference type="ARBA" id="ARBA00022737"/>
    </source>
</evidence>
<dbReference type="STRING" id="307972.A0A2G8LNS4"/>
<dbReference type="InterPro" id="IPR004087">
    <property type="entry name" value="KH_dom"/>
</dbReference>
<evidence type="ECO:0000313" key="6">
    <source>
        <dbReference type="EMBL" id="PIK61885.1"/>
    </source>
</evidence>
<dbReference type="GO" id="GO:0003723">
    <property type="term" value="F:RNA binding"/>
    <property type="evidence" value="ECO:0007669"/>
    <property type="project" value="UniProtKB-UniRule"/>
</dbReference>
<keyword evidence="2" id="KW-0677">Repeat</keyword>
<dbReference type="SMART" id="SM00454">
    <property type="entry name" value="SAM"/>
    <property type="match status" value="1"/>
</dbReference>
<dbReference type="SUPFAM" id="SSF54791">
    <property type="entry name" value="Eukaryotic type KH-domain (KH-domain type I)"/>
    <property type="match status" value="2"/>
</dbReference>
<dbReference type="CDD" id="cd22422">
    <property type="entry name" value="KH-I_BICC1_rpt3"/>
    <property type="match status" value="1"/>
</dbReference>
<dbReference type="Pfam" id="PF24234">
    <property type="entry name" value="KH_BICC1_1st"/>
    <property type="match status" value="1"/>
</dbReference>
<feature type="compositionally biased region" description="Polar residues" evidence="4">
    <location>
        <begin position="812"/>
        <end position="827"/>
    </location>
</feature>
<feature type="compositionally biased region" description="Low complexity" evidence="4">
    <location>
        <begin position="798"/>
        <end position="811"/>
    </location>
</feature>
<evidence type="ECO:0000256" key="4">
    <source>
        <dbReference type="SAM" id="MobiDB-lite"/>
    </source>
</evidence>
<feature type="region of interest" description="Disordered" evidence="4">
    <location>
        <begin position="658"/>
        <end position="728"/>
    </location>
</feature>
<proteinExistence type="inferred from homology"/>
<accession>A0A2G8LNS4</accession>
<dbReference type="InterPro" id="IPR047554">
    <property type="entry name" value="BICC1_KH-I_rpt2"/>
</dbReference>
<feature type="compositionally biased region" description="Polar residues" evidence="4">
    <location>
        <begin position="966"/>
        <end position="998"/>
    </location>
</feature>
<feature type="compositionally biased region" description="Polar residues" evidence="4">
    <location>
        <begin position="658"/>
        <end position="680"/>
    </location>
</feature>
<feature type="region of interest" description="Disordered" evidence="4">
    <location>
        <begin position="959"/>
        <end position="1003"/>
    </location>
</feature>
<dbReference type="Proteomes" id="UP000230750">
    <property type="component" value="Unassembled WGS sequence"/>
</dbReference>
<evidence type="ECO:0000259" key="5">
    <source>
        <dbReference type="PROSITE" id="PS50105"/>
    </source>
</evidence>
<feature type="compositionally biased region" description="Pro residues" evidence="4">
    <location>
        <begin position="691"/>
        <end position="707"/>
    </location>
</feature>
<reference evidence="6 7" key="1">
    <citation type="journal article" date="2017" name="PLoS Biol.">
        <title>The sea cucumber genome provides insights into morphological evolution and visceral regeneration.</title>
        <authorList>
            <person name="Zhang X."/>
            <person name="Sun L."/>
            <person name="Yuan J."/>
            <person name="Sun Y."/>
            <person name="Gao Y."/>
            <person name="Zhang L."/>
            <person name="Li S."/>
            <person name="Dai H."/>
            <person name="Hamel J.F."/>
            <person name="Liu C."/>
            <person name="Yu Y."/>
            <person name="Liu S."/>
            <person name="Lin W."/>
            <person name="Guo K."/>
            <person name="Jin S."/>
            <person name="Xu P."/>
            <person name="Storey K.B."/>
            <person name="Huan P."/>
            <person name="Zhang T."/>
            <person name="Zhou Y."/>
            <person name="Zhang J."/>
            <person name="Lin C."/>
            <person name="Li X."/>
            <person name="Xing L."/>
            <person name="Huo D."/>
            <person name="Sun M."/>
            <person name="Wang L."/>
            <person name="Mercier A."/>
            <person name="Li F."/>
            <person name="Yang H."/>
            <person name="Xiang J."/>
        </authorList>
    </citation>
    <scope>NUCLEOTIDE SEQUENCE [LARGE SCALE GENOMIC DNA]</scope>
    <source>
        <strain evidence="6">Shaxun</strain>
        <tissue evidence="6">Muscle</tissue>
    </source>
</reference>
<dbReference type="InterPro" id="IPR004088">
    <property type="entry name" value="KH_dom_type_1"/>
</dbReference>
<name>A0A2G8LNS4_STIJA</name>
<feature type="region of interest" description="Disordered" evidence="4">
    <location>
        <begin position="857"/>
        <end position="888"/>
    </location>
</feature>
<dbReference type="InterPro" id="IPR054727">
    <property type="entry name" value="BICC1_KH"/>
</dbReference>
<evidence type="ECO:0000313" key="7">
    <source>
        <dbReference type="Proteomes" id="UP000230750"/>
    </source>
</evidence>
<feature type="compositionally biased region" description="Low complexity" evidence="4">
    <location>
        <begin position="763"/>
        <end position="782"/>
    </location>
</feature>
<dbReference type="AlphaFoldDB" id="A0A2G8LNS4"/>
<dbReference type="EMBL" id="MRZV01000023">
    <property type="protein sequence ID" value="PIK61885.1"/>
    <property type="molecule type" value="Genomic_DNA"/>
</dbReference>
<feature type="compositionally biased region" description="Low complexity" evidence="4">
    <location>
        <begin position="859"/>
        <end position="869"/>
    </location>
</feature>
<dbReference type="InterPro" id="IPR001660">
    <property type="entry name" value="SAM"/>
</dbReference>
<feature type="region of interest" description="Disordered" evidence="4">
    <location>
        <begin position="509"/>
        <end position="557"/>
    </location>
</feature>
<protein>
    <recommendedName>
        <fullName evidence="5">SAM domain-containing protein</fullName>
    </recommendedName>
</protein>
<evidence type="ECO:0000256" key="1">
    <source>
        <dbReference type="ARBA" id="ARBA00007662"/>
    </source>
</evidence>